<keyword evidence="5" id="KW-0732">Signal</keyword>
<protein>
    <recommendedName>
        <fullName evidence="5">Carboxylic ester hydrolase</fullName>
        <ecNumber evidence="5">3.1.1.-</ecNumber>
    </recommendedName>
</protein>
<accession>A0A921YK39</accession>
<comment type="similarity">
    <text evidence="1 5">Belongs to the type-B carboxylesterase/lipase family.</text>
</comment>
<dbReference type="InterPro" id="IPR002018">
    <property type="entry name" value="CarbesteraseB"/>
</dbReference>
<dbReference type="InterPro" id="IPR019826">
    <property type="entry name" value="Carboxylesterase_B_AS"/>
</dbReference>
<evidence type="ECO:0000256" key="5">
    <source>
        <dbReference type="RuleBase" id="RU361235"/>
    </source>
</evidence>
<evidence type="ECO:0000256" key="2">
    <source>
        <dbReference type="ARBA" id="ARBA00022487"/>
    </source>
</evidence>
<evidence type="ECO:0000313" key="7">
    <source>
        <dbReference type="EMBL" id="KAG6440566.1"/>
    </source>
</evidence>
<keyword evidence="5" id="KW-0378">Hydrolase</keyword>
<keyword evidence="3" id="KW-1015">Disulfide bond</keyword>
<dbReference type="EMBL" id="JH668280">
    <property type="protein sequence ID" value="KAG6440566.1"/>
    <property type="molecule type" value="Genomic_DNA"/>
</dbReference>
<gene>
    <name evidence="7" type="ORF">O3G_MSEX001330</name>
</gene>
<proteinExistence type="inferred from homology"/>
<dbReference type="Pfam" id="PF00135">
    <property type="entry name" value="COesterase"/>
    <property type="match status" value="1"/>
</dbReference>
<evidence type="ECO:0000256" key="1">
    <source>
        <dbReference type="ARBA" id="ARBA00005964"/>
    </source>
</evidence>
<keyword evidence="2" id="KW-0719">Serine esterase</keyword>
<sequence>MSSNKMLCLFKISILYLTLFLFVLAQDPVANLPQGRIVGIKVYTEGSRTPVEIYFGVPYAVAPVGRYRFSAPERHPGWRRTLFAHRMPPHCPHEGDPESEHSAEDCLYLNICTPRPADGFALPVIVIFYSESWTRGGPVLPCQELASEGVVVVTVAYRLHILAFFTLRLLSARGNLALLDQYLSLLWVRDNIAAFGGDPTSITVLGHSAGADSILYHLASPRAIGLFQRAVLMSPQYIWEIIDEQNASNASEVEKISREIANALGCQSESDLEILNCMRSRPMPNILSVYRNAHWSKGMQPTTDEYLPQSERYLPSTLMTALSSMKPQISHIDLLFGTTDLEILSNNDKNYEELMKLSSSNISDYTNEKAIPRILRMFSFHGTRELPMLVRAIRWEYWSENKYRSNNENIDSVENLARIESTARWGVGGALLAARLARRYSKLYVYRYSQPAGVDILGRQFNFSGAVHGTDLVSLLGNALMLQVARRAATNDEKRLTSQFRQYIINFAKYGSPGSSSEWQQYGVGDAQICDIRDESSHANSFSASKDVKFWLQYLPELVNLISSFEGTEQLSLERGSHLIY</sequence>
<evidence type="ECO:0000256" key="3">
    <source>
        <dbReference type="ARBA" id="ARBA00023157"/>
    </source>
</evidence>
<dbReference type="Proteomes" id="UP000791440">
    <property type="component" value="Unassembled WGS sequence"/>
</dbReference>
<evidence type="ECO:0000259" key="6">
    <source>
        <dbReference type="Pfam" id="PF00135"/>
    </source>
</evidence>
<feature type="chain" id="PRO_5038154589" description="Carboxylic ester hydrolase" evidence="5">
    <location>
        <begin position="26"/>
        <end position="581"/>
    </location>
</feature>
<dbReference type="PANTHER" id="PTHR43903">
    <property type="entry name" value="NEUROLIGIN"/>
    <property type="match status" value="1"/>
</dbReference>
<reference evidence="7" key="1">
    <citation type="journal article" date="2016" name="Insect Biochem. Mol. Biol.">
        <title>Multifaceted biological insights from a draft genome sequence of the tobacco hornworm moth, Manduca sexta.</title>
        <authorList>
            <person name="Kanost M.R."/>
            <person name="Arrese E.L."/>
            <person name="Cao X."/>
            <person name="Chen Y.R."/>
            <person name="Chellapilla S."/>
            <person name="Goldsmith M.R."/>
            <person name="Grosse-Wilde E."/>
            <person name="Heckel D.G."/>
            <person name="Herndon N."/>
            <person name="Jiang H."/>
            <person name="Papanicolaou A."/>
            <person name="Qu J."/>
            <person name="Soulages J.L."/>
            <person name="Vogel H."/>
            <person name="Walters J."/>
            <person name="Waterhouse R.M."/>
            <person name="Ahn S.J."/>
            <person name="Almeida F.C."/>
            <person name="An C."/>
            <person name="Aqrawi P."/>
            <person name="Bretschneider A."/>
            <person name="Bryant W.B."/>
            <person name="Bucks S."/>
            <person name="Chao H."/>
            <person name="Chevignon G."/>
            <person name="Christen J.M."/>
            <person name="Clarke D.F."/>
            <person name="Dittmer N.T."/>
            <person name="Ferguson L.C.F."/>
            <person name="Garavelou S."/>
            <person name="Gordon K.H.J."/>
            <person name="Gunaratna R.T."/>
            <person name="Han Y."/>
            <person name="Hauser F."/>
            <person name="He Y."/>
            <person name="Heidel-Fischer H."/>
            <person name="Hirsh A."/>
            <person name="Hu Y."/>
            <person name="Jiang H."/>
            <person name="Kalra D."/>
            <person name="Klinner C."/>
            <person name="Konig C."/>
            <person name="Kovar C."/>
            <person name="Kroll A.R."/>
            <person name="Kuwar S.S."/>
            <person name="Lee S.L."/>
            <person name="Lehman R."/>
            <person name="Li K."/>
            <person name="Li Z."/>
            <person name="Liang H."/>
            <person name="Lovelace S."/>
            <person name="Lu Z."/>
            <person name="Mansfield J.H."/>
            <person name="McCulloch K.J."/>
            <person name="Mathew T."/>
            <person name="Morton B."/>
            <person name="Muzny D.M."/>
            <person name="Neunemann D."/>
            <person name="Ongeri F."/>
            <person name="Pauchet Y."/>
            <person name="Pu L.L."/>
            <person name="Pyrousis I."/>
            <person name="Rao X.J."/>
            <person name="Redding A."/>
            <person name="Roesel C."/>
            <person name="Sanchez-Gracia A."/>
            <person name="Schaack S."/>
            <person name="Shukla A."/>
            <person name="Tetreau G."/>
            <person name="Wang Y."/>
            <person name="Xiong G.H."/>
            <person name="Traut W."/>
            <person name="Walsh T.K."/>
            <person name="Worley K.C."/>
            <person name="Wu D."/>
            <person name="Wu W."/>
            <person name="Wu Y.Q."/>
            <person name="Zhang X."/>
            <person name="Zou Z."/>
            <person name="Zucker H."/>
            <person name="Briscoe A.D."/>
            <person name="Burmester T."/>
            <person name="Clem R.J."/>
            <person name="Feyereisen R."/>
            <person name="Grimmelikhuijzen C.J.P."/>
            <person name="Hamodrakas S.J."/>
            <person name="Hansson B.S."/>
            <person name="Huguet E."/>
            <person name="Jermiin L.S."/>
            <person name="Lan Q."/>
            <person name="Lehman H.K."/>
            <person name="Lorenzen M."/>
            <person name="Merzendorfer H."/>
            <person name="Michalopoulos I."/>
            <person name="Morton D.B."/>
            <person name="Muthukrishnan S."/>
            <person name="Oakeshott J.G."/>
            <person name="Palmer W."/>
            <person name="Park Y."/>
            <person name="Passarelli A.L."/>
            <person name="Rozas J."/>
            <person name="Schwartz L.M."/>
            <person name="Smith W."/>
            <person name="Southgate A."/>
            <person name="Vilcinskas A."/>
            <person name="Vogt R."/>
            <person name="Wang P."/>
            <person name="Werren J."/>
            <person name="Yu X.Q."/>
            <person name="Zhou J.J."/>
            <person name="Brown S.J."/>
            <person name="Scherer S.E."/>
            <person name="Richards S."/>
            <person name="Blissard G.W."/>
        </authorList>
    </citation>
    <scope>NUCLEOTIDE SEQUENCE</scope>
</reference>
<keyword evidence="8" id="KW-1185">Reference proteome</keyword>
<name>A0A921YK39_MANSE</name>
<comment type="caution">
    <text evidence="7">The sequence shown here is derived from an EMBL/GenBank/DDBJ whole genome shotgun (WGS) entry which is preliminary data.</text>
</comment>
<evidence type="ECO:0000313" key="8">
    <source>
        <dbReference type="Proteomes" id="UP000791440"/>
    </source>
</evidence>
<dbReference type="PROSITE" id="PS00122">
    <property type="entry name" value="CARBOXYLESTERASE_B_1"/>
    <property type="match status" value="1"/>
</dbReference>
<feature type="domain" description="Carboxylesterase type B" evidence="6">
    <location>
        <begin position="26"/>
        <end position="551"/>
    </location>
</feature>
<evidence type="ECO:0000256" key="4">
    <source>
        <dbReference type="ARBA" id="ARBA00023180"/>
    </source>
</evidence>
<dbReference type="EC" id="3.1.1.-" evidence="5"/>
<organism evidence="7 8">
    <name type="scientific">Manduca sexta</name>
    <name type="common">Tobacco hawkmoth</name>
    <name type="synonym">Tobacco hornworm</name>
    <dbReference type="NCBI Taxonomy" id="7130"/>
    <lineage>
        <taxon>Eukaryota</taxon>
        <taxon>Metazoa</taxon>
        <taxon>Ecdysozoa</taxon>
        <taxon>Arthropoda</taxon>
        <taxon>Hexapoda</taxon>
        <taxon>Insecta</taxon>
        <taxon>Pterygota</taxon>
        <taxon>Neoptera</taxon>
        <taxon>Endopterygota</taxon>
        <taxon>Lepidoptera</taxon>
        <taxon>Glossata</taxon>
        <taxon>Ditrysia</taxon>
        <taxon>Bombycoidea</taxon>
        <taxon>Sphingidae</taxon>
        <taxon>Sphinginae</taxon>
        <taxon>Sphingini</taxon>
        <taxon>Manduca</taxon>
    </lineage>
</organism>
<reference evidence="7" key="2">
    <citation type="submission" date="2020-12" db="EMBL/GenBank/DDBJ databases">
        <authorList>
            <person name="Kanost M."/>
        </authorList>
    </citation>
    <scope>NUCLEOTIDE SEQUENCE</scope>
</reference>
<dbReference type="AlphaFoldDB" id="A0A921YK39"/>
<dbReference type="GO" id="GO:0052689">
    <property type="term" value="F:carboxylic ester hydrolase activity"/>
    <property type="evidence" value="ECO:0007669"/>
    <property type="project" value="UniProtKB-KW"/>
</dbReference>
<dbReference type="InterPro" id="IPR051093">
    <property type="entry name" value="Neuroligin/BSAL"/>
</dbReference>
<keyword evidence="4" id="KW-0325">Glycoprotein</keyword>
<feature type="signal peptide" evidence="5">
    <location>
        <begin position="1"/>
        <end position="25"/>
    </location>
</feature>